<dbReference type="EMBL" id="FOKW01000003">
    <property type="protein sequence ID" value="SFB98747.1"/>
    <property type="molecule type" value="Genomic_DNA"/>
</dbReference>
<dbReference type="Proteomes" id="UP000199161">
    <property type="component" value="Unassembled WGS sequence"/>
</dbReference>
<organism evidence="2 3">
    <name type="scientific">Natronobacterium haloterrestre</name>
    <name type="common">Halobiforma haloterrestris</name>
    <dbReference type="NCBI Taxonomy" id="148448"/>
    <lineage>
        <taxon>Archaea</taxon>
        <taxon>Methanobacteriati</taxon>
        <taxon>Methanobacteriota</taxon>
        <taxon>Stenosarchaea group</taxon>
        <taxon>Halobacteria</taxon>
        <taxon>Halobacteriales</taxon>
        <taxon>Natrialbaceae</taxon>
        <taxon>Natronobacterium</taxon>
    </lineage>
</organism>
<proteinExistence type="predicted"/>
<evidence type="ECO:0000313" key="3">
    <source>
        <dbReference type="Proteomes" id="UP000199161"/>
    </source>
</evidence>
<dbReference type="RefSeq" id="WP_089787019.1">
    <property type="nucleotide sequence ID" value="NZ_FOKW01000003.1"/>
</dbReference>
<accession>A0A1I1FH64</accession>
<keyword evidence="3" id="KW-1185">Reference proteome</keyword>
<protein>
    <submittedName>
        <fullName evidence="2">Uncharacterized protein</fullName>
    </submittedName>
</protein>
<keyword evidence="1" id="KW-1133">Transmembrane helix</keyword>
<feature type="transmembrane region" description="Helical" evidence="1">
    <location>
        <begin position="36"/>
        <end position="59"/>
    </location>
</feature>
<evidence type="ECO:0000313" key="2">
    <source>
        <dbReference type="EMBL" id="SFB98747.1"/>
    </source>
</evidence>
<dbReference type="AlphaFoldDB" id="A0A1I1FH64"/>
<gene>
    <name evidence="2" type="ORF">SAMN05444422_103370</name>
</gene>
<sequence length="109" mass="11681">MSPTLTSIAATLAFLSPELLYHGYDGTEGLTGFPNIGTWLIFAVILVPVYIMVIAWFVGEPRDTKSGLLGVSYLVGLTTSMWVGMFFLTMIIGIVFYGGMPEPIGATGP</sequence>
<keyword evidence="1" id="KW-0812">Transmembrane</keyword>
<reference evidence="3" key="1">
    <citation type="submission" date="2016-10" db="EMBL/GenBank/DDBJ databases">
        <authorList>
            <person name="Varghese N."/>
            <person name="Submissions S."/>
        </authorList>
    </citation>
    <scope>NUCLEOTIDE SEQUENCE [LARGE SCALE GENOMIC DNA]</scope>
    <source>
        <strain evidence="3">DSM 13078</strain>
    </source>
</reference>
<keyword evidence="1" id="KW-0472">Membrane</keyword>
<dbReference type="OrthoDB" id="197586at2157"/>
<name>A0A1I1FH64_NATHA</name>
<evidence type="ECO:0000256" key="1">
    <source>
        <dbReference type="SAM" id="Phobius"/>
    </source>
</evidence>
<feature type="transmembrane region" description="Helical" evidence="1">
    <location>
        <begin position="71"/>
        <end position="97"/>
    </location>
</feature>